<dbReference type="GO" id="GO:0019068">
    <property type="term" value="P:virion assembly"/>
    <property type="evidence" value="ECO:0007669"/>
    <property type="project" value="InterPro"/>
</dbReference>
<reference evidence="1 2" key="1">
    <citation type="submission" date="2017-04" db="EMBL/GenBank/DDBJ databases">
        <authorList>
            <person name="Afonso C.L."/>
            <person name="Miller P.J."/>
            <person name="Scott M.A."/>
            <person name="Spackman E."/>
            <person name="Goraichik I."/>
            <person name="Dimitrov K.M."/>
            <person name="Suarez D.L."/>
            <person name="Swayne D.E."/>
        </authorList>
    </citation>
    <scope>NUCLEOTIDE SEQUENCE [LARGE SCALE GENOMIC DNA]</scope>
    <source>
        <strain evidence="1 2">A2P</strain>
    </source>
</reference>
<evidence type="ECO:0000313" key="2">
    <source>
        <dbReference type="Proteomes" id="UP000192936"/>
    </source>
</evidence>
<dbReference type="AlphaFoldDB" id="A0A1X7F9W4"/>
<evidence type="ECO:0000313" key="1">
    <source>
        <dbReference type="EMBL" id="SMF48246.1"/>
    </source>
</evidence>
<dbReference type="Pfam" id="PF05354">
    <property type="entry name" value="Phage_attach"/>
    <property type="match status" value="1"/>
</dbReference>
<dbReference type="OrthoDB" id="7573907at2"/>
<proteinExistence type="predicted"/>
<protein>
    <submittedName>
        <fullName evidence="1">Uncharacterized protein</fullName>
    </submittedName>
</protein>
<dbReference type="RefSeq" id="WP_085085476.1">
    <property type="nucleotide sequence ID" value="NZ_FXAK01000005.1"/>
</dbReference>
<gene>
    <name evidence="1" type="ORF">SAMN02982917_2358</name>
</gene>
<organism evidence="1 2">
    <name type="scientific">Azospirillum oryzae</name>
    <dbReference type="NCBI Taxonomy" id="286727"/>
    <lineage>
        <taxon>Bacteria</taxon>
        <taxon>Pseudomonadati</taxon>
        <taxon>Pseudomonadota</taxon>
        <taxon>Alphaproteobacteria</taxon>
        <taxon>Rhodospirillales</taxon>
        <taxon>Azospirillaceae</taxon>
        <taxon>Azospirillum</taxon>
    </lineage>
</organism>
<dbReference type="EMBL" id="FXAK01000005">
    <property type="protein sequence ID" value="SMF48246.1"/>
    <property type="molecule type" value="Genomic_DNA"/>
</dbReference>
<dbReference type="InterPro" id="IPR008018">
    <property type="entry name" value="Phage_tail_attach_FII"/>
</dbReference>
<dbReference type="Proteomes" id="UP000192936">
    <property type="component" value="Unassembled WGS sequence"/>
</dbReference>
<name>A0A1X7F9W4_9PROT</name>
<accession>A0A1X7F9W4</accession>
<sequence>MALDWDALTHAAVSDAFAEPVLFQPAGGEPFAVSGVFDEAYAEVEVLDGAPVSSVFPVLGVRLSQFGDSPPEAGDRLTIVRTGTTYVVNNVNPDGHGWATLPLNWVSG</sequence>
<dbReference type="InterPro" id="IPR053734">
    <property type="entry name" value="Phage_Head-Tail_Connect_sf"/>
</dbReference>
<dbReference type="Gene3D" id="2.40.10.180">
    <property type="entry name" value="Phage tail proteins"/>
    <property type="match status" value="1"/>
</dbReference>
<dbReference type="STRING" id="286727.SAMN02982917_2358"/>